<keyword evidence="3" id="KW-1185">Reference proteome</keyword>
<feature type="compositionally biased region" description="Polar residues" evidence="1">
    <location>
        <begin position="11"/>
        <end position="21"/>
    </location>
</feature>
<dbReference type="AlphaFoldDB" id="X6L9Q7"/>
<dbReference type="Proteomes" id="UP000023152">
    <property type="component" value="Unassembled WGS sequence"/>
</dbReference>
<organism evidence="2 3">
    <name type="scientific">Reticulomyxa filosa</name>
    <dbReference type="NCBI Taxonomy" id="46433"/>
    <lineage>
        <taxon>Eukaryota</taxon>
        <taxon>Sar</taxon>
        <taxon>Rhizaria</taxon>
        <taxon>Retaria</taxon>
        <taxon>Foraminifera</taxon>
        <taxon>Monothalamids</taxon>
        <taxon>Reticulomyxidae</taxon>
        <taxon>Reticulomyxa</taxon>
    </lineage>
</organism>
<name>X6L9Q7_RETFI</name>
<dbReference type="EMBL" id="ASPP01047669">
    <property type="protein sequence ID" value="ETN98095.1"/>
    <property type="molecule type" value="Genomic_DNA"/>
</dbReference>
<evidence type="ECO:0000313" key="2">
    <source>
        <dbReference type="EMBL" id="ETN98095.1"/>
    </source>
</evidence>
<comment type="caution">
    <text evidence="2">The sequence shown here is derived from an EMBL/GenBank/DDBJ whole genome shotgun (WGS) entry which is preliminary data.</text>
</comment>
<reference evidence="2 3" key="1">
    <citation type="journal article" date="2013" name="Curr. Biol.">
        <title>The Genome of the Foraminiferan Reticulomyxa filosa.</title>
        <authorList>
            <person name="Glockner G."/>
            <person name="Hulsmann N."/>
            <person name="Schleicher M."/>
            <person name="Noegel A.A."/>
            <person name="Eichinger L."/>
            <person name="Gallinger C."/>
            <person name="Pawlowski J."/>
            <person name="Sierra R."/>
            <person name="Euteneuer U."/>
            <person name="Pillet L."/>
            <person name="Moustafa A."/>
            <person name="Platzer M."/>
            <person name="Groth M."/>
            <person name="Szafranski K."/>
            <person name="Schliwa M."/>
        </authorList>
    </citation>
    <scope>NUCLEOTIDE SEQUENCE [LARGE SCALE GENOMIC DNA]</scope>
</reference>
<feature type="non-terminal residue" evidence="2">
    <location>
        <position position="129"/>
    </location>
</feature>
<feature type="region of interest" description="Disordered" evidence="1">
    <location>
        <begin position="1"/>
        <end position="26"/>
    </location>
</feature>
<evidence type="ECO:0000256" key="1">
    <source>
        <dbReference type="SAM" id="MobiDB-lite"/>
    </source>
</evidence>
<proteinExistence type="predicted"/>
<gene>
    <name evidence="2" type="ORF">RFI_39422</name>
</gene>
<evidence type="ECO:0000313" key="3">
    <source>
        <dbReference type="Proteomes" id="UP000023152"/>
    </source>
</evidence>
<feature type="non-terminal residue" evidence="2">
    <location>
        <position position="1"/>
    </location>
</feature>
<protein>
    <submittedName>
        <fullName evidence="2">Uncharacterized protein</fullName>
    </submittedName>
</protein>
<accession>X6L9Q7</accession>
<sequence>NSRCPSPCSVEANQSRHYTTASDERKRAKRIVERLQEKTIEDSDSEQSELKVPYSTIKVLAAVYLFVVQCDVTLDQRAQSIHQTRQYCGNQDCEYCQKIFVKYSCKVIQFKIKDITCYFALHKNNNTVE</sequence>